<organism evidence="3 4">
    <name type="scientific">Enterococcus italicus (strain DSM 15952 / CCUG 50447 / LMG 22039 / TP 1.5)</name>
    <dbReference type="NCBI Taxonomy" id="888064"/>
    <lineage>
        <taxon>Bacteria</taxon>
        <taxon>Bacillati</taxon>
        <taxon>Bacillota</taxon>
        <taxon>Bacilli</taxon>
        <taxon>Lactobacillales</taxon>
        <taxon>Enterococcaceae</taxon>
        <taxon>Enterococcus</taxon>
    </lineage>
</organism>
<gene>
    <name evidence="3" type="ORF">HMPREF9088_2348</name>
</gene>
<dbReference type="EMBL" id="AEPV01000115">
    <property type="protein sequence ID" value="EFU72815.1"/>
    <property type="molecule type" value="Genomic_DNA"/>
</dbReference>
<dbReference type="InterPro" id="IPR002560">
    <property type="entry name" value="Transposase_DDE"/>
</dbReference>
<comment type="caution">
    <text evidence="3">The sequence shown here is derived from an EMBL/GenBank/DDBJ whole genome shotgun (WGS) entry which is preliminary data.</text>
</comment>
<keyword evidence="4" id="KW-1185">Reference proteome</keyword>
<protein>
    <submittedName>
        <fullName evidence="3">Transposase</fullName>
    </submittedName>
</protein>
<dbReference type="Proteomes" id="UP000010296">
    <property type="component" value="Unassembled WGS sequence"/>
</dbReference>
<dbReference type="PANTHER" id="PTHR33498">
    <property type="entry name" value="TRANSPOSASE FOR INSERTION SEQUENCE ELEMENT IS1557"/>
    <property type="match status" value="1"/>
</dbReference>
<dbReference type="InterPro" id="IPR029261">
    <property type="entry name" value="Transposase_Znf"/>
</dbReference>
<name>E6LJ08_ENTI1</name>
<dbReference type="Pfam" id="PF01610">
    <property type="entry name" value="DDE_Tnp_ISL3"/>
    <property type="match status" value="1"/>
</dbReference>
<evidence type="ECO:0000259" key="1">
    <source>
        <dbReference type="Pfam" id="PF01610"/>
    </source>
</evidence>
<dbReference type="PATRIC" id="fig|888064.11.peg.2360"/>
<sequence>MSIIKNIKEKDERLDKIIKQILNIKDDNISFSKDAVSKKKIHGRMANVFTGVLTYKIDCCPLCGFKNIIRHAYKDSWIQLIPYQEVPTYLHLFKQRFLCKDCRHTFSANTYYVAENCYIAQPLKFAIAVDLKKKVSMKDIAKSYSVSSKTVERVLDSFFEEPRLKPNYLPKHLLIDEFKGTSDCEGAMCFIISDADTGKIVDILDDRRNFKLQAYFMHFSFEARKRVTHIVMDMNAAYGAITKIIFPKAQVSIDRFHVIQQLTRAINKQRIQAMNQLKKSNPQAMKDYRKLKKYWRTILKKNAKINYTSFKQYPLFQRKYMTESEVLDYLLSVNSQLRESYEVYQDLLTAFDAKDFKTFFEIINDLPATLDTRFKKAILYLNKHKKAIINSLKFPYSNGKLEGKNNLIKVIKRIAFGFRTFRNLRKRVMIQQNLCEII</sequence>
<feature type="domain" description="Transposase IS204/IS1001/IS1096/IS1165 DDE" evidence="1">
    <location>
        <begin position="174"/>
        <end position="428"/>
    </location>
</feature>
<evidence type="ECO:0000313" key="4">
    <source>
        <dbReference type="Proteomes" id="UP000010296"/>
    </source>
</evidence>
<evidence type="ECO:0000259" key="2">
    <source>
        <dbReference type="Pfam" id="PF14690"/>
    </source>
</evidence>
<dbReference type="PANTHER" id="PTHR33498:SF1">
    <property type="entry name" value="TRANSPOSASE FOR INSERTION SEQUENCE ELEMENT IS1557"/>
    <property type="match status" value="1"/>
</dbReference>
<dbReference type="InterPro" id="IPR047951">
    <property type="entry name" value="Transpos_ISL3"/>
</dbReference>
<dbReference type="eggNOG" id="COG3464">
    <property type="taxonomic scope" value="Bacteria"/>
</dbReference>
<feature type="domain" description="Transposase IS204/IS1001/IS1096/IS1165 zinc-finger" evidence="2">
    <location>
        <begin position="59"/>
        <end position="102"/>
    </location>
</feature>
<dbReference type="RefSeq" id="WP_007209345.1">
    <property type="nucleotide sequence ID" value="NZ_GL622253.1"/>
</dbReference>
<dbReference type="HOGENOM" id="CLU_041900_1_0_9"/>
<dbReference type="OrthoDB" id="2012732at2"/>
<dbReference type="AlphaFoldDB" id="E6LJ08"/>
<reference evidence="3 4" key="1">
    <citation type="submission" date="2010-12" db="EMBL/GenBank/DDBJ databases">
        <authorList>
            <person name="Muzny D."/>
            <person name="Qin X."/>
            <person name="Deng J."/>
            <person name="Jiang H."/>
            <person name="Liu Y."/>
            <person name="Qu J."/>
            <person name="Song X.-Z."/>
            <person name="Zhang L."/>
            <person name="Thornton R."/>
            <person name="Coyle M."/>
            <person name="Francisco L."/>
            <person name="Jackson L."/>
            <person name="Javaid M."/>
            <person name="Korchina V."/>
            <person name="Kovar C."/>
            <person name="Mata R."/>
            <person name="Mathew T."/>
            <person name="Ngo R."/>
            <person name="Nguyen L."/>
            <person name="Nguyen N."/>
            <person name="Okwuonu G."/>
            <person name="Ongeri F."/>
            <person name="Pham C."/>
            <person name="Simmons D."/>
            <person name="Wilczek-Boney K."/>
            <person name="Hale W."/>
            <person name="Jakkamsetti A."/>
            <person name="Pham P."/>
            <person name="Ruth R."/>
            <person name="San Lucas F."/>
            <person name="Warren J."/>
            <person name="Zhang J."/>
            <person name="Zhao Z."/>
            <person name="Zhou C."/>
            <person name="Zhu D."/>
            <person name="Lee S."/>
            <person name="Bess C."/>
            <person name="Blankenburg K."/>
            <person name="Forbes L."/>
            <person name="Fu Q."/>
            <person name="Gubbala S."/>
            <person name="Hirani K."/>
            <person name="Jayaseelan J.C."/>
            <person name="Lara F."/>
            <person name="Munidasa M."/>
            <person name="Palculict T."/>
            <person name="Patil S."/>
            <person name="Pu L.-L."/>
            <person name="Saada N."/>
            <person name="Tang L."/>
            <person name="Weissenberger G."/>
            <person name="Zhu Y."/>
            <person name="Hemphill L."/>
            <person name="Shang Y."/>
            <person name="Youmans B."/>
            <person name="Ayvaz T."/>
            <person name="Ross M."/>
            <person name="Santibanez J."/>
            <person name="Aqrawi P."/>
            <person name="Gross S."/>
            <person name="Joshi V."/>
            <person name="Fowler G."/>
            <person name="Nazareth L."/>
            <person name="Reid J."/>
            <person name="Worley K."/>
            <person name="Petrosino J."/>
            <person name="Highlander S."/>
            <person name="Gibbs R."/>
        </authorList>
    </citation>
    <scope>NUCLEOTIDE SEQUENCE [LARGE SCALE GENOMIC DNA]</scope>
    <source>
        <strain evidence="4">DSM 15952 / CCUG 50447 / LMG 22039 / TP 1.5</strain>
    </source>
</reference>
<dbReference type="NCBIfam" id="NF033550">
    <property type="entry name" value="transpos_ISL3"/>
    <property type="match status" value="1"/>
</dbReference>
<proteinExistence type="predicted"/>
<dbReference type="Pfam" id="PF14690">
    <property type="entry name" value="Zn_ribbon_ISL3"/>
    <property type="match status" value="1"/>
</dbReference>
<evidence type="ECO:0000313" key="3">
    <source>
        <dbReference type="EMBL" id="EFU72815.1"/>
    </source>
</evidence>
<accession>E6LJ08</accession>